<protein>
    <recommendedName>
        <fullName evidence="3">histidine kinase</fullName>
        <ecNumber evidence="3">2.7.13.3</ecNumber>
    </recommendedName>
</protein>
<dbReference type="CDD" id="cd00082">
    <property type="entry name" value="HisKA"/>
    <property type="match status" value="1"/>
</dbReference>
<proteinExistence type="predicted"/>
<dbReference type="GO" id="GO:0000155">
    <property type="term" value="F:phosphorelay sensor kinase activity"/>
    <property type="evidence" value="ECO:0007669"/>
    <property type="project" value="InterPro"/>
</dbReference>
<sequence>MRKLKEKSKLQKSVKDILKTLGILSAATAIGVFFRWGGLNEANIITVYILGVLITAVSTSQRIFSLVSSFISVLLFNFWFTEPRFTFKAYDPSYLTTFPIMLAAAFITSSLAERIKKQAAQSAKTAYRTQILFDTNQQLSNEQDIEGIISVTCGQLKKLLKRDIIFYKATENKLDKPVFFPFQEGKAEAEYRTEEERSVAKWAFDNNKHAGAGTKTYPDAKCQYLSVRVGQSVFGVLGIVMGEWPLDSFEKSIVLSILGECALAMQNEKVTRERAAAALMAKNEQLRANLLRSISHDLRTPLTSISGNAGILISNADSMGKEKQQQLYEDIYEDSLWLINLVENLLSVTRIEDGTMKLQLNAELLEEIVQEAVHHVEKRCKKHKLRVQLSENLILVKADARLIVQVLVNLVDNAVKYTPKGSEILIETRQEGTNAVVSVSDNGSGISDEVKEHIFEMFYTGNSHAADSRRSLGRGLALCKSILHAHGGDIFVEDCQPHGARFTFTLPAKEVQLHE</sequence>
<dbReference type="InterPro" id="IPR004358">
    <property type="entry name" value="Sig_transdc_His_kin-like_C"/>
</dbReference>
<evidence type="ECO:0000256" key="2">
    <source>
        <dbReference type="ARBA" id="ARBA00004141"/>
    </source>
</evidence>
<dbReference type="InterPro" id="IPR036890">
    <property type="entry name" value="HATPase_C_sf"/>
</dbReference>
<keyword evidence="4" id="KW-0597">Phosphoprotein</keyword>
<dbReference type="PROSITE" id="PS50109">
    <property type="entry name" value="HIS_KIN"/>
    <property type="match status" value="1"/>
</dbReference>
<dbReference type="InterPro" id="IPR003661">
    <property type="entry name" value="HisK_dim/P_dom"/>
</dbReference>
<keyword evidence="7" id="KW-0547">Nucleotide-binding</keyword>
<dbReference type="InterPro" id="IPR003594">
    <property type="entry name" value="HATPase_dom"/>
</dbReference>
<dbReference type="InterPro" id="IPR036097">
    <property type="entry name" value="HisK_dim/P_sf"/>
</dbReference>
<keyword evidence="10 13" id="KW-1133">Transmembrane helix</keyword>
<feature type="transmembrane region" description="Helical" evidence="13">
    <location>
        <begin position="20"/>
        <end position="36"/>
    </location>
</feature>
<feature type="transmembrane region" description="Helical" evidence="13">
    <location>
        <begin position="42"/>
        <end position="58"/>
    </location>
</feature>
<keyword evidence="6 13" id="KW-0812">Transmembrane</keyword>
<dbReference type="SMART" id="SM00387">
    <property type="entry name" value="HATPase_c"/>
    <property type="match status" value="1"/>
</dbReference>
<dbReference type="GO" id="GO:0005886">
    <property type="term" value="C:plasma membrane"/>
    <property type="evidence" value="ECO:0007669"/>
    <property type="project" value="TreeGrafter"/>
</dbReference>
<feature type="transmembrane region" description="Helical" evidence="13">
    <location>
        <begin position="93"/>
        <end position="112"/>
    </location>
</feature>
<dbReference type="Pfam" id="PF02518">
    <property type="entry name" value="HATPase_c"/>
    <property type="match status" value="1"/>
</dbReference>
<dbReference type="InterPro" id="IPR052023">
    <property type="entry name" value="Histidine_kinase_KdpD"/>
</dbReference>
<dbReference type="CDD" id="cd00075">
    <property type="entry name" value="HATPase"/>
    <property type="match status" value="1"/>
</dbReference>
<dbReference type="SUPFAM" id="SSF55874">
    <property type="entry name" value="ATPase domain of HSP90 chaperone/DNA topoisomerase II/histidine kinase"/>
    <property type="match status" value="1"/>
</dbReference>
<dbReference type="AlphaFoldDB" id="A0A6N2T0L0"/>
<reference evidence="15" key="1">
    <citation type="submission" date="2019-11" db="EMBL/GenBank/DDBJ databases">
        <authorList>
            <person name="Feng L."/>
        </authorList>
    </citation>
    <scope>NUCLEOTIDE SEQUENCE</scope>
    <source>
        <strain evidence="15">BhanseniiLFYP23</strain>
    </source>
</reference>
<evidence type="ECO:0000256" key="7">
    <source>
        <dbReference type="ARBA" id="ARBA00022741"/>
    </source>
</evidence>
<organism evidence="15">
    <name type="scientific">Blautia hansenii</name>
    <name type="common">Ruminococcus hansenii</name>
    <dbReference type="NCBI Taxonomy" id="1322"/>
    <lineage>
        <taxon>Bacteria</taxon>
        <taxon>Bacillati</taxon>
        <taxon>Bacillota</taxon>
        <taxon>Clostridia</taxon>
        <taxon>Lachnospirales</taxon>
        <taxon>Lachnospiraceae</taxon>
        <taxon>Blautia</taxon>
    </lineage>
</organism>
<dbReference type="InterPro" id="IPR029016">
    <property type="entry name" value="GAF-like_dom_sf"/>
</dbReference>
<dbReference type="Pfam" id="PF13493">
    <property type="entry name" value="DUF4118"/>
    <property type="match status" value="1"/>
</dbReference>
<evidence type="ECO:0000256" key="6">
    <source>
        <dbReference type="ARBA" id="ARBA00022692"/>
    </source>
</evidence>
<evidence type="ECO:0000256" key="4">
    <source>
        <dbReference type="ARBA" id="ARBA00022553"/>
    </source>
</evidence>
<keyword evidence="5 15" id="KW-0808">Transferase</keyword>
<keyword evidence="9" id="KW-0067">ATP-binding</keyword>
<dbReference type="EC" id="2.7.13.3" evidence="3"/>
<comment type="catalytic activity">
    <reaction evidence="1">
        <text>ATP + protein L-histidine = ADP + protein N-phospho-L-histidine.</text>
        <dbReference type="EC" id="2.7.13.3"/>
    </reaction>
</comment>
<name>A0A6N2T0L0_BLAHA</name>
<dbReference type="InterPro" id="IPR038318">
    <property type="entry name" value="KdpD_sf"/>
</dbReference>
<evidence type="ECO:0000256" key="13">
    <source>
        <dbReference type="SAM" id="Phobius"/>
    </source>
</evidence>
<evidence type="ECO:0000256" key="8">
    <source>
        <dbReference type="ARBA" id="ARBA00022777"/>
    </source>
</evidence>
<evidence type="ECO:0000256" key="1">
    <source>
        <dbReference type="ARBA" id="ARBA00000085"/>
    </source>
</evidence>
<keyword evidence="11" id="KW-0902">Two-component regulatory system</keyword>
<evidence type="ECO:0000259" key="14">
    <source>
        <dbReference type="PROSITE" id="PS50109"/>
    </source>
</evidence>
<evidence type="ECO:0000256" key="5">
    <source>
        <dbReference type="ARBA" id="ARBA00022679"/>
    </source>
</evidence>
<keyword evidence="12 13" id="KW-0472">Membrane</keyword>
<dbReference type="SMART" id="SM00388">
    <property type="entry name" value="HisKA"/>
    <property type="match status" value="1"/>
</dbReference>
<dbReference type="Pfam" id="PF00512">
    <property type="entry name" value="HisKA"/>
    <property type="match status" value="1"/>
</dbReference>
<dbReference type="PRINTS" id="PR00344">
    <property type="entry name" value="BCTRLSENSOR"/>
</dbReference>
<evidence type="ECO:0000256" key="9">
    <source>
        <dbReference type="ARBA" id="ARBA00022840"/>
    </source>
</evidence>
<dbReference type="EMBL" id="CACRSY010000009">
    <property type="protein sequence ID" value="VYS99327.1"/>
    <property type="molecule type" value="Genomic_DNA"/>
</dbReference>
<dbReference type="FunFam" id="3.30.565.10:FF:000006">
    <property type="entry name" value="Sensor histidine kinase WalK"/>
    <property type="match status" value="1"/>
</dbReference>
<dbReference type="PANTHER" id="PTHR45569">
    <property type="entry name" value="SENSOR PROTEIN KDPD"/>
    <property type="match status" value="1"/>
</dbReference>
<evidence type="ECO:0000313" key="15">
    <source>
        <dbReference type="EMBL" id="VYS99327.1"/>
    </source>
</evidence>
<dbReference type="SUPFAM" id="SSF47384">
    <property type="entry name" value="Homodimeric domain of signal transducing histidine kinase"/>
    <property type="match status" value="1"/>
</dbReference>
<evidence type="ECO:0000256" key="10">
    <source>
        <dbReference type="ARBA" id="ARBA00022989"/>
    </source>
</evidence>
<gene>
    <name evidence="15" type="primary">kdpD_3</name>
    <name evidence="15" type="ORF">BHLFYP23_02376</name>
</gene>
<comment type="subcellular location">
    <subcellularLocation>
        <location evidence="2">Membrane</location>
        <topology evidence="2">Multi-pass membrane protein</topology>
    </subcellularLocation>
</comment>
<feature type="domain" description="Histidine kinase" evidence="14">
    <location>
        <begin position="293"/>
        <end position="510"/>
    </location>
</feature>
<dbReference type="InterPro" id="IPR005467">
    <property type="entry name" value="His_kinase_dom"/>
</dbReference>
<dbReference type="Gene3D" id="1.10.287.130">
    <property type="match status" value="1"/>
</dbReference>
<dbReference type="GO" id="GO:0005524">
    <property type="term" value="F:ATP binding"/>
    <property type="evidence" value="ECO:0007669"/>
    <property type="project" value="UniProtKB-KW"/>
</dbReference>
<dbReference type="Gene3D" id="3.30.565.10">
    <property type="entry name" value="Histidine kinase-like ATPase, C-terminal domain"/>
    <property type="match status" value="1"/>
</dbReference>
<accession>A0A6N2T0L0</accession>
<evidence type="ECO:0000256" key="3">
    <source>
        <dbReference type="ARBA" id="ARBA00012438"/>
    </source>
</evidence>
<dbReference type="InterPro" id="IPR025201">
    <property type="entry name" value="KdpD_TM"/>
</dbReference>
<dbReference type="PANTHER" id="PTHR45569:SF1">
    <property type="entry name" value="SENSOR PROTEIN KDPD"/>
    <property type="match status" value="1"/>
</dbReference>
<evidence type="ECO:0000256" key="12">
    <source>
        <dbReference type="ARBA" id="ARBA00023136"/>
    </source>
</evidence>
<dbReference type="Gene3D" id="1.20.120.620">
    <property type="entry name" value="Backbone structure of the membrane domain of e. Coli histidine kinase receptor kdpd"/>
    <property type="match status" value="1"/>
</dbReference>
<evidence type="ECO:0000256" key="11">
    <source>
        <dbReference type="ARBA" id="ARBA00023012"/>
    </source>
</evidence>
<dbReference type="Gene3D" id="3.30.450.40">
    <property type="match status" value="1"/>
</dbReference>
<dbReference type="RefSeq" id="WP_156342251.1">
    <property type="nucleotide sequence ID" value="NZ_CACRSY010000009.1"/>
</dbReference>
<keyword evidence="8" id="KW-0418">Kinase</keyword>
<feature type="transmembrane region" description="Helical" evidence="13">
    <location>
        <begin position="63"/>
        <end position="81"/>
    </location>
</feature>